<dbReference type="EMBL" id="ANJV01000326">
    <property type="protein sequence ID" value="EPC49069.1"/>
    <property type="molecule type" value="Genomic_DNA"/>
</dbReference>
<accession>A0A8E0M7Z5</accession>
<comment type="caution">
    <text evidence="2">The sequence shown here is derived from an EMBL/GenBank/DDBJ whole genome shotgun (WGS) entry which is preliminary data.</text>
</comment>
<dbReference type="AlphaFoldDB" id="A0A8E0M7Z5"/>
<proteinExistence type="predicted"/>
<gene>
    <name evidence="2" type="ORF">Lpp7_13562</name>
</gene>
<dbReference type="Proteomes" id="UP000014303">
    <property type="component" value="Unassembled WGS sequence"/>
</dbReference>
<evidence type="ECO:0000313" key="3">
    <source>
        <dbReference type="Proteomes" id="UP000014303"/>
    </source>
</evidence>
<protein>
    <submittedName>
        <fullName evidence="2">Uncharacterized protein</fullName>
    </submittedName>
</protein>
<keyword evidence="1" id="KW-0472">Membrane</keyword>
<feature type="transmembrane region" description="Helical" evidence="1">
    <location>
        <begin position="20"/>
        <end position="43"/>
    </location>
</feature>
<organism evidence="2 3">
    <name type="scientific">Lacticaseibacillus paracasei subsp. paracasei Lpp7</name>
    <dbReference type="NCBI Taxonomy" id="1256200"/>
    <lineage>
        <taxon>Bacteria</taxon>
        <taxon>Bacillati</taxon>
        <taxon>Bacillota</taxon>
        <taxon>Bacilli</taxon>
        <taxon>Lactobacillales</taxon>
        <taxon>Lactobacillaceae</taxon>
        <taxon>Lacticaseibacillus</taxon>
    </lineage>
</organism>
<sequence>MKCGGDSHAKIRRRKRFAALDVASIIVALSILITSKAKAYAIIKKANLKD</sequence>
<evidence type="ECO:0000256" key="1">
    <source>
        <dbReference type="SAM" id="Phobius"/>
    </source>
</evidence>
<keyword evidence="1" id="KW-1133">Transmembrane helix</keyword>
<keyword evidence="1" id="KW-0812">Transmembrane</keyword>
<reference evidence="2 3" key="1">
    <citation type="journal article" date="2013" name="PLoS ONE">
        <title>Lactobacillus paracasei comparative genomics: towards species pan-genome definition and exploitation of diversity.</title>
        <authorList>
            <person name="Smokvina T."/>
            <person name="Wels M."/>
            <person name="Polka J."/>
            <person name="Chervaux C."/>
            <person name="Brisse S."/>
            <person name="Boekhorst J."/>
            <person name="van Hylckama Vlieg J.E."/>
            <person name="Siezen R.J."/>
        </authorList>
    </citation>
    <scope>NUCLEOTIDE SEQUENCE [LARGE SCALE GENOMIC DNA]</scope>
    <source>
        <strain evidence="2 3">Lpp7</strain>
    </source>
</reference>
<name>A0A8E0M7Z5_LACPA</name>
<evidence type="ECO:0000313" key="2">
    <source>
        <dbReference type="EMBL" id="EPC49069.1"/>
    </source>
</evidence>